<evidence type="ECO:0000313" key="2">
    <source>
        <dbReference type="Proteomes" id="UP000784294"/>
    </source>
</evidence>
<accession>A0A3S5ABR2</accession>
<name>A0A3S5ABR2_9PLAT</name>
<reference evidence="1" key="1">
    <citation type="submission" date="2018-11" db="EMBL/GenBank/DDBJ databases">
        <authorList>
            <consortium name="Pathogen Informatics"/>
        </authorList>
    </citation>
    <scope>NUCLEOTIDE SEQUENCE</scope>
</reference>
<dbReference type="AlphaFoldDB" id="A0A3S5ABR2"/>
<evidence type="ECO:0008006" key="3">
    <source>
        <dbReference type="Google" id="ProtNLM"/>
    </source>
</evidence>
<dbReference type="EMBL" id="CAAALY010071090">
    <property type="protein sequence ID" value="VEL24999.1"/>
    <property type="molecule type" value="Genomic_DNA"/>
</dbReference>
<evidence type="ECO:0000313" key="1">
    <source>
        <dbReference type="EMBL" id="VEL24999.1"/>
    </source>
</evidence>
<keyword evidence="2" id="KW-1185">Reference proteome</keyword>
<proteinExistence type="predicted"/>
<gene>
    <name evidence="1" type="ORF">PXEA_LOCUS18439</name>
</gene>
<dbReference type="InterPro" id="IPR011993">
    <property type="entry name" value="PH-like_dom_sf"/>
</dbReference>
<organism evidence="1 2">
    <name type="scientific">Protopolystoma xenopodis</name>
    <dbReference type="NCBI Taxonomy" id="117903"/>
    <lineage>
        <taxon>Eukaryota</taxon>
        <taxon>Metazoa</taxon>
        <taxon>Spiralia</taxon>
        <taxon>Lophotrochozoa</taxon>
        <taxon>Platyhelminthes</taxon>
        <taxon>Monogenea</taxon>
        <taxon>Polyopisthocotylea</taxon>
        <taxon>Polystomatidea</taxon>
        <taxon>Polystomatidae</taxon>
        <taxon>Protopolystoma</taxon>
    </lineage>
</organism>
<comment type="caution">
    <text evidence="1">The sequence shown here is derived from an EMBL/GenBank/DDBJ whole genome shotgun (WGS) entry which is preliminary data.</text>
</comment>
<protein>
    <recommendedName>
        <fullName evidence="3">PH domain-containing protein</fullName>
    </recommendedName>
</protein>
<dbReference type="OrthoDB" id="5865767at2759"/>
<dbReference type="Proteomes" id="UP000784294">
    <property type="component" value="Unassembled WGS sequence"/>
</dbReference>
<sequence>MFHFCPSRSSLGGHTSSALSLVAPGGPMSNFPMAPSSSGLSGHTFVPRPSAGAPLASAWNPLASTRSVPSSFAVSLSPGLHDPTEAVAVAQRLTSDIEGGQRSMPPGPVQLPRLEGPLVRKYDLEEGGRRRQKSRGRGWQPVYMSLESGQLLMYKVGAN</sequence>
<dbReference type="Gene3D" id="2.30.29.30">
    <property type="entry name" value="Pleckstrin-homology domain (PH domain)/Phosphotyrosine-binding domain (PTB)"/>
    <property type="match status" value="1"/>
</dbReference>